<feature type="transmembrane region" description="Helical" evidence="10">
    <location>
        <begin position="47"/>
        <end position="70"/>
    </location>
</feature>
<evidence type="ECO:0000256" key="2">
    <source>
        <dbReference type="ARBA" id="ARBA00022475"/>
    </source>
</evidence>
<keyword evidence="13" id="KW-1185">Reference proteome</keyword>
<reference evidence="12" key="1">
    <citation type="submission" date="2023-01" db="EMBL/GenBank/DDBJ databases">
        <title>Genome assembly of the deep-sea coral Lophelia pertusa.</title>
        <authorList>
            <person name="Herrera S."/>
            <person name="Cordes E."/>
        </authorList>
    </citation>
    <scope>NUCLEOTIDE SEQUENCE</scope>
    <source>
        <strain evidence="12">USNM1676648</strain>
        <tissue evidence="12">Polyp</tissue>
    </source>
</reference>
<dbReference type="OrthoDB" id="5963790at2759"/>
<keyword evidence="2" id="KW-1003">Cell membrane</keyword>
<gene>
    <name evidence="12" type="ORF">OS493_036501</name>
</gene>
<keyword evidence="7" id="KW-0675">Receptor</keyword>
<dbReference type="Gene3D" id="1.20.1070.10">
    <property type="entry name" value="Rhodopsin 7-helix transmembrane proteins"/>
    <property type="match status" value="1"/>
</dbReference>
<dbReference type="PROSITE" id="PS50262">
    <property type="entry name" value="G_PROTEIN_RECEP_F1_2"/>
    <property type="match status" value="1"/>
</dbReference>
<evidence type="ECO:0000256" key="8">
    <source>
        <dbReference type="ARBA" id="ARBA00023180"/>
    </source>
</evidence>
<dbReference type="Proteomes" id="UP001163046">
    <property type="component" value="Unassembled WGS sequence"/>
</dbReference>
<keyword evidence="8" id="KW-0325">Glycoprotein</keyword>
<dbReference type="PANTHER" id="PTHR24246">
    <property type="entry name" value="OLFACTORY RECEPTOR AND ADENOSINE RECEPTOR"/>
    <property type="match status" value="1"/>
</dbReference>
<evidence type="ECO:0000313" key="13">
    <source>
        <dbReference type="Proteomes" id="UP001163046"/>
    </source>
</evidence>
<dbReference type="InterPro" id="IPR017452">
    <property type="entry name" value="GPCR_Rhodpsn_7TM"/>
</dbReference>
<dbReference type="CDD" id="cd00637">
    <property type="entry name" value="7tm_classA_rhodopsin-like"/>
    <property type="match status" value="1"/>
</dbReference>
<dbReference type="GO" id="GO:0005886">
    <property type="term" value="C:plasma membrane"/>
    <property type="evidence" value="ECO:0007669"/>
    <property type="project" value="UniProtKB-SubCell"/>
</dbReference>
<evidence type="ECO:0000313" key="12">
    <source>
        <dbReference type="EMBL" id="KAJ7388648.1"/>
    </source>
</evidence>
<dbReference type="Pfam" id="PF00001">
    <property type="entry name" value="7tm_1"/>
    <property type="match status" value="1"/>
</dbReference>
<dbReference type="AlphaFoldDB" id="A0A9X0D7N7"/>
<evidence type="ECO:0000256" key="3">
    <source>
        <dbReference type="ARBA" id="ARBA00022692"/>
    </source>
</evidence>
<feature type="domain" description="G-protein coupled receptors family 1 profile" evidence="11">
    <location>
        <begin position="27"/>
        <end position="242"/>
    </location>
</feature>
<name>A0A9X0D7N7_9CNID</name>
<evidence type="ECO:0000259" key="11">
    <source>
        <dbReference type="PROSITE" id="PS50262"/>
    </source>
</evidence>
<dbReference type="InterPro" id="IPR000276">
    <property type="entry name" value="GPCR_Rhodpsn"/>
</dbReference>
<evidence type="ECO:0000256" key="4">
    <source>
        <dbReference type="ARBA" id="ARBA00022989"/>
    </source>
</evidence>
<organism evidence="12 13">
    <name type="scientific">Desmophyllum pertusum</name>
    <dbReference type="NCBI Taxonomy" id="174260"/>
    <lineage>
        <taxon>Eukaryota</taxon>
        <taxon>Metazoa</taxon>
        <taxon>Cnidaria</taxon>
        <taxon>Anthozoa</taxon>
        <taxon>Hexacorallia</taxon>
        <taxon>Scleractinia</taxon>
        <taxon>Caryophylliina</taxon>
        <taxon>Caryophylliidae</taxon>
        <taxon>Desmophyllum</taxon>
    </lineage>
</organism>
<feature type="transmembrane region" description="Helical" evidence="10">
    <location>
        <begin position="90"/>
        <end position="112"/>
    </location>
</feature>
<evidence type="ECO:0000256" key="6">
    <source>
        <dbReference type="ARBA" id="ARBA00023136"/>
    </source>
</evidence>
<dbReference type="GO" id="GO:0004930">
    <property type="term" value="F:G protein-coupled receptor activity"/>
    <property type="evidence" value="ECO:0007669"/>
    <property type="project" value="UniProtKB-KW"/>
</dbReference>
<evidence type="ECO:0000256" key="10">
    <source>
        <dbReference type="SAM" id="Phobius"/>
    </source>
</evidence>
<evidence type="ECO:0000256" key="1">
    <source>
        <dbReference type="ARBA" id="ARBA00004651"/>
    </source>
</evidence>
<feature type="transmembrane region" description="Helical" evidence="10">
    <location>
        <begin position="217"/>
        <end position="237"/>
    </location>
</feature>
<proteinExistence type="predicted"/>
<keyword evidence="3 10" id="KW-0812">Transmembrane</keyword>
<comment type="subcellular location">
    <subcellularLocation>
        <location evidence="1">Cell membrane</location>
        <topology evidence="1">Multi-pass membrane protein</topology>
    </subcellularLocation>
</comment>
<feature type="transmembrane region" description="Helical" evidence="10">
    <location>
        <begin position="133"/>
        <end position="152"/>
    </location>
</feature>
<accession>A0A9X0D7N7</accession>
<keyword evidence="9" id="KW-0807">Transducer</keyword>
<keyword evidence="4 10" id="KW-1133">Transmembrane helix</keyword>
<dbReference type="SUPFAM" id="SSF81321">
    <property type="entry name" value="Family A G protein-coupled receptor-like"/>
    <property type="match status" value="1"/>
</dbReference>
<evidence type="ECO:0000256" key="5">
    <source>
        <dbReference type="ARBA" id="ARBA00023040"/>
    </source>
</evidence>
<keyword evidence="5" id="KW-0297">G-protein coupled receptor</keyword>
<dbReference type="EMBL" id="MU825457">
    <property type="protein sequence ID" value="KAJ7388648.1"/>
    <property type="molecule type" value="Genomic_DNA"/>
</dbReference>
<dbReference type="PANTHER" id="PTHR24246:SF27">
    <property type="entry name" value="ADENOSINE RECEPTOR, ISOFORM A"/>
    <property type="match status" value="1"/>
</dbReference>
<evidence type="ECO:0000256" key="9">
    <source>
        <dbReference type="ARBA" id="ARBA00023224"/>
    </source>
</evidence>
<sequence length="311" mass="34834">MANDVKVPICIAGMVLLVVFCTVASVANGLLLIVLYKDPLKCFRKSIVVYIAALALLDFLSGCVTGPGVINNYILCALGREVSASLNGTKFAAIPAEFTICTANLLALLLSFERLCAVAFPILYRRKSSVRRSLFCVGCVVVYTLTFSLSALAGPRWRKTPLRFHMNTTIPFIALIAVNIALVFAIRWQNRKTQCLLEGLEGSSNSTASKRRQKEKALTVTTQLVVTCFVISLLPYLTFMFTDLYFPEYREEDWFFRMSKIVHSVCLLESGYQSSYLQLQTCALPSRVQTRFQGPRCSFTRHTAQFFYKVT</sequence>
<comment type="caution">
    <text evidence="12">The sequence shown here is derived from an EMBL/GenBank/DDBJ whole genome shotgun (WGS) entry which is preliminary data.</text>
</comment>
<protein>
    <recommendedName>
        <fullName evidence="11">G-protein coupled receptors family 1 profile domain-containing protein</fullName>
    </recommendedName>
</protein>
<feature type="transmembrane region" description="Helical" evidence="10">
    <location>
        <begin position="12"/>
        <end position="35"/>
    </location>
</feature>
<evidence type="ECO:0000256" key="7">
    <source>
        <dbReference type="ARBA" id="ARBA00023170"/>
    </source>
</evidence>
<keyword evidence="6 10" id="KW-0472">Membrane</keyword>
<feature type="transmembrane region" description="Helical" evidence="10">
    <location>
        <begin position="164"/>
        <end position="186"/>
    </location>
</feature>